<reference evidence="7 8" key="1">
    <citation type="submission" date="2020-03" db="EMBL/GenBank/DDBJ databases">
        <title>Draft genome of Streptomyces sp. ventii, isolated from the Axial Seamount in the Pacific Ocean, and resequencing of the two type strains Streptomyces lonarensis strain NCL 716 and Streptomyces bohaiensis strain 11A07.</title>
        <authorList>
            <person name="Loughran R.M."/>
            <person name="Pfannmuller K.M."/>
            <person name="Wasson B.J."/>
            <person name="Deadmond M.C."/>
            <person name="Paddock B.E."/>
            <person name="Koyack M.J."/>
            <person name="Gallegos D.A."/>
            <person name="Mitchell E.A."/>
            <person name="Ushijima B."/>
            <person name="Saw J.H."/>
            <person name="Mcphail K.L."/>
            <person name="Videau P."/>
        </authorList>
    </citation>
    <scope>NUCLEOTIDE SEQUENCE [LARGE SCALE GENOMIC DNA]</scope>
    <source>
        <strain evidence="8">5675061</strain>
    </source>
</reference>
<organism evidence="7 8">
    <name type="scientific">Streptomyces spiramenti</name>
    <dbReference type="NCBI Taxonomy" id="2720606"/>
    <lineage>
        <taxon>Bacteria</taxon>
        <taxon>Bacillati</taxon>
        <taxon>Actinomycetota</taxon>
        <taxon>Actinomycetes</taxon>
        <taxon>Kitasatosporales</taxon>
        <taxon>Streptomycetaceae</taxon>
        <taxon>Streptomyces</taxon>
    </lineage>
</organism>
<comment type="cofactor">
    <cofactor evidence="1">
        <name>FAD</name>
        <dbReference type="ChEBI" id="CHEBI:57692"/>
    </cofactor>
</comment>
<evidence type="ECO:0000256" key="5">
    <source>
        <dbReference type="ARBA" id="ARBA00037941"/>
    </source>
</evidence>
<evidence type="ECO:0000259" key="6">
    <source>
        <dbReference type="Pfam" id="PF01266"/>
    </source>
</evidence>
<evidence type="ECO:0000256" key="2">
    <source>
        <dbReference type="ARBA" id="ARBA00022630"/>
    </source>
</evidence>
<dbReference type="SUPFAM" id="SSF51905">
    <property type="entry name" value="FAD/NAD(P)-binding domain"/>
    <property type="match status" value="1"/>
</dbReference>
<dbReference type="PANTHER" id="PTHR43104:SF2">
    <property type="entry name" value="L-2-HYDROXYGLUTARATE DEHYDROGENASE, MITOCHONDRIAL"/>
    <property type="match status" value="1"/>
</dbReference>
<comment type="caution">
    <text evidence="7">The sequence shown here is derived from an EMBL/GenBank/DDBJ whole genome shotgun (WGS) entry which is preliminary data.</text>
</comment>
<keyword evidence="2" id="KW-0285">Flavoprotein</keyword>
<dbReference type="EMBL" id="JAAVJB010000107">
    <property type="protein sequence ID" value="NJP67396.1"/>
    <property type="molecule type" value="Genomic_DNA"/>
</dbReference>
<comment type="similarity">
    <text evidence="5">Belongs to the L2HGDH family.</text>
</comment>
<dbReference type="InterPro" id="IPR006076">
    <property type="entry name" value="FAD-dep_OxRdtase"/>
</dbReference>
<dbReference type="Pfam" id="PF01266">
    <property type="entry name" value="DAO"/>
    <property type="match status" value="1"/>
</dbReference>
<feature type="domain" description="FAD dependent oxidoreductase" evidence="6">
    <location>
        <begin position="13"/>
        <end position="398"/>
    </location>
</feature>
<name>A0ABX1AMU8_9ACTN</name>
<sequence length="406" mass="42704">MIQHMTRAPYDCDVLVAGGGIVGLAAAHALRAADPRLRVVVVEKETGPARHQSGRNSGVVHSGVAYRPGSLKARLTVAGAAEMLAYCAANGIAHARPGKVVLATTSEDVPRLRDLAQRGRANGVVVEELSLRKLSTVEPHVRAVAALRVPSTGVCDFRAVAARLAADLDVRYGARITAVDQRPGRGVAVGTEVGHVLRARALVTCAGLYGDRLARLAGVDPGLRIIPFRGEYRTLAPRAARLVRGLVYPVADPALPFLGVHLTRSTDGTVHAGPNAVPALAREGYRWSAVDPVGMASTLGYPGTRRLAARYWRTGAAEIRRSLSPAAFAAAVRRLLPAVEPEDLLPAPAGVRAQAVLPDGTLVDDFRFAEGPHSVHVLNAPSPAATAAFPIGREIAERTLRRLAGG</sequence>
<dbReference type="PANTHER" id="PTHR43104">
    <property type="entry name" value="L-2-HYDROXYGLUTARATE DEHYDROGENASE, MITOCHONDRIAL"/>
    <property type="match status" value="1"/>
</dbReference>
<gene>
    <name evidence="7" type="primary">lhgO</name>
    <name evidence="7" type="ORF">HCJ92_14070</name>
</gene>
<keyword evidence="8" id="KW-1185">Reference proteome</keyword>
<evidence type="ECO:0000313" key="7">
    <source>
        <dbReference type="EMBL" id="NJP67396.1"/>
    </source>
</evidence>
<proteinExistence type="inferred from homology"/>
<dbReference type="InterPro" id="IPR036188">
    <property type="entry name" value="FAD/NAD-bd_sf"/>
</dbReference>
<dbReference type="GO" id="GO:0016491">
    <property type="term" value="F:oxidoreductase activity"/>
    <property type="evidence" value="ECO:0007669"/>
    <property type="project" value="UniProtKB-KW"/>
</dbReference>
<dbReference type="Proteomes" id="UP000746503">
    <property type="component" value="Unassembled WGS sequence"/>
</dbReference>
<evidence type="ECO:0000256" key="3">
    <source>
        <dbReference type="ARBA" id="ARBA00022827"/>
    </source>
</evidence>
<dbReference type="NCBIfam" id="NF008726">
    <property type="entry name" value="PRK11728.1"/>
    <property type="match status" value="1"/>
</dbReference>
<dbReference type="Gene3D" id="3.50.50.60">
    <property type="entry name" value="FAD/NAD(P)-binding domain"/>
    <property type="match status" value="1"/>
</dbReference>
<keyword evidence="3" id="KW-0274">FAD</keyword>
<protein>
    <submittedName>
        <fullName evidence="7">L-2-hydroxyglutarate oxidase</fullName>
        <ecNumber evidence="7">1.1.3.-</ecNumber>
    </submittedName>
</protein>
<accession>A0ABX1AMU8</accession>
<evidence type="ECO:0000313" key="8">
    <source>
        <dbReference type="Proteomes" id="UP000746503"/>
    </source>
</evidence>
<evidence type="ECO:0000256" key="4">
    <source>
        <dbReference type="ARBA" id="ARBA00023002"/>
    </source>
</evidence>
<dbReference type="EC" id="1.1.3.-" evidence="7"/>
<evidence type="ECO:0000256" key="1">
    <source>
        <dbReference type="ARBA" id="ARBA00001974"/>
    </source>
</evidence>
<dbReference type="Gene3D" id="3.30.9.10">
    <property type="entry name" value="D-Amino Acid Oxidase, subunit A, domain 2"/>
    <property type="match status" value="1"/>
</dbReference>
<keyword evidence="4 7" id="KW-0560">Oxidoreductase</keyword>